<protein>
    <submittedName>
        <fullName evidence="3">Uncharacterized protein</fullName>
    </submittedName>
</protein>
<feature type="region of interest" description="Disordered" evidence="1">
    <location>
        <begin position="149"/>
        <end position="186"/>
    </location>
</feature>
<organism evidence="3 4">
    <name type="scientific">Streptomyces bingchenggensis (strain BCW-1)</name>
    <dbReference type="NCBI Taxonomy" id="749414"/>
    <lineage>
        <taxon>Bacteria</taxon>
        <taxon>Bacillati</taxon>
        <taxon>Actinomycetota</taxon>
        <taxon>Actinomycetes</taxon>
        <taxon>Kitasatosporales</taxon>
        <taxon>Streptomycetaceae</taxon>
        <taxon>Streptomyces</taxon>
    </lineage>
</organism>
<reference evidence="3 4" key="1">
    <citation type="journal article" date="2010" name="J. Bacteriol.">
        <title>Genome sequence of the milbemycin-producing bacterium Streptomyces bingchenggensis.</title>
        <authorList>
            <person name="Wang X.J."/>
            <person name="Yan Y.J."/>
            <person name="Zhang B."/>
            <person name="An J."/>
            <person name="Wang J.J."/>
            <person name="Tian J."/>
            <person name="Jiang L."/>
            <person name="Chen Y.H."/>
            <person name="Huang S.X."/>
            <person name="Yin M."/>
            <person name="Zhang J."/>
            <person name="Gao A.L."/>
            <person name="Liu C.X."/>
            <person name="Zhu Z.X."/>
            <person name="Xiang W.S."/>
        </authorList>
    </citation>
    <scope>NUCLEOTIDE SEQUENCE [LARGE SCALE GENOMIC DNA]</scope>
    <source>
        <strain evidence="3 4">BCW-1</strain>
    </source>
</reference>
<dbReference type="AlphaFoldDB" id="D7CFX7"/>
<dbReference type="HOGENOM" id="CLU_1453615_0_0_11"/>
<proteinExistence type="predicted"/>
<feature type="compositionally biased region" description="Low complexity" evidence="1">
    <location>
        <begin position="149"/>
        <end position="161"/>
    </location>
</feature>
<evidence type="ECO:0000313" key="3">
    <source>
        <dbReference type="EMBL" id="ADI06885.1"/>
    </source>
</evidence>
<keyword evidence="4" id="KW-1185">Reference proteome</keyword>
<gene>
    <name evidence="3" type="ordered locus">SBI_03764</name>
</gene>
<keyword evidence="2" id="KW-0472">Membrane</keyword>
<dbReference type="EMBL" id="CP002047">
    <property type="protein sequence ID" value="ADI06885.1"/>
    <property type="molecule type" value="Genomic_DNA"/>
</dbReference>
<keyword evidence="2" id="KW-0812">Transmembrane</keyword>
<evidence type="ECO:0000256" key="1">
    <source>
        <dbReference type="SAM" id="MobiDB-lite"/>
    </source>
</evidence>
<sequence>MFVVSPPGLVVGLVGGVVVGGLVVGGLVVLLGGVVGVVGRWVGVCVVDPDVGGVVVGSPVGDAAPLDDGAVGLCEALGEPLTSVDGDVGAPGTPLGPGCWLSPAPLVGSSAVTPLSSALREVDSLGLTVSAEPLSPSPEVTPIVTTVPRTATSRAPAPAATRLRRAPVSAAKRRPCGVLPPPGPPP</sequence>
<name>D7CFX7_STRBB</name>
<keyword evidence="2" id="KW-1133">Transmembrane helix</keyword>
<accession>D7CFX7</accession>
<feature type="transmembrane region" description="Helical" evidence="2">
    <location>
        <begin position="12"/>
        <end position="38"/>
    </location>
</feature>
<evidence type="ECO:0000313" key="4">
    <source>
        <dbReference type="Proteomes" id="UP000000377"/>
    </source>
</evidence>
<dbReference type="Proteomes" id="UP000000377">
    <property type="component" value="Chromosome"/>
</dbReference>
<evidence type="ECO:0000256" key="2">
    <source>
        <dbReference type="SAM" id="Phobius"/>
    </source>
</evidence>
<dbReference type="KEGG" id="sbh:SBI_03764"/>